<feature type="region of interest" description="Disordered" evidence="1">
    <location>
        <begin position="174"/>
        <end position="284"/>
    </location>
</feature>
<reference evidence="2" key="2">
    <citation type="submission" date="2004-02" db="EMBL/GenBank/DDBJ databases">
        <authorList>
            <consortium name="Genoscope"/>
            <consortium name="Whitehead Institute Centre for Genome Research"/>
        </authorList>
    </citation>
    <scope>NUCLEOTIDE SEQUENCE</scope>
</reference>
<dbReference type="AlphaFoldDB" id="Q4RMU9"/>
<comment type="caution">
    <text evidence="2">The sequence shown here is derived from an EMBL/GenBank/DDBJ whole genome shotgun (WGS) entry which is preliminary data.</text>
</comment>
<protein>
    <submittedName>
        <fullName evidence="2">(spotted green pufferfish) hypothetical protein</fullName>
    </submittedName>
</protein>
<dbReference type="KEGG" id="tng:GSTEN00031865G001"/>
<name>Q4RMU9_TETNG</name>
<feature type="region of interest" description="Disordered" evidence="1">
    <location>
        <begin position="1"/>
        <end position="20"/>
    </location>
</feature>
<feature type="compositionally biased region" description="Basic and acidic residues" evidence="1">
    <location>
        <begin position="275"/>
        <end position="284"/>
    </location>
</feature>
<dbReference type="EMBL" id="CAAE01015018">
    <property type="protein sequence ID" value="CAG10283.1"/>
    <property type="molecule type" value="Genomic_DNA"/>
</dbReference>
<sequence length="284" mass="30855">MPGTSTPTCTDQIQDPSPERELRLRRRSTTGSLIGFCHGVREAGEVAIRLFSLPAVPLLLAWDEKAFSPGQTEQRFRGVNSGVPVTGWTCTSTGCLLIHRLGLHVWRAEKPRAAAGRNKCSSALGSVCLHGAEQLRVAGGRVQTRAAWEDGREQEAEKEAEACLRERDFSGCLMAPSDGAQSRPRWDDRWASRERPESHLRPRWTEEPPPPSMLGPSPGGAEKFNVAAPKRSGNSEVPQVTGKGPDTSCSSQSVAMDQAKNRGSPAPQLLSVRSSRPDLDRGSR</sequence>
<feature type="compositionally biased region" description="Polar residues" evidence="1">
    <location>
        <begin position="1"/>
        <end position="15"/>
    </location>
</feature>
<feature type="compositionally biased region" description="Basic and acidic residues" evidence="1">
    <location>
        <begin position="184"/>
        <end position="206"/>
    </location>
</feature>
<proteinExistence type="predicted"/>
<gene>
    <name evidence="2" type="ORF">GSTENG00031865001</name>
</gene>
<evidence type="ECO:0000313" key="2">
    <source>
        <dbReference type="EMBL" id="CAG10283.1"/>
    </source>
</evidence>
<reference evidence="2" key="1">
    <citation type="journal article" date="2004" name="Nature">
        <title>Genome duplication in the teleost fish Tetraodon nigroviridis reveals the early vertebrate proto-karyotype.</title>
        <authorList>
            <person name="Jaillon O."/>
            <person name="Aury J.-M."/>
            <person name="Brunet F."/>
            <person name="Petit J.-L."/>
            <person name="Stange-Thomann N."/>
            <person name="Mauceli E."/>
            <person name="Bouneau L."/>
            <person name="Fischer C."/>
            <person name="Ozouf-Costaz C."/>
            <person name="Bernot A."/>
            <person name="Nicaud S."/>
            <person name="Jaffe D."/>
            <person name="Fisher S."/>
            <person name="Lutfalla G."/>
            <person name="Dossat C."/>
            <person name="Segurens B."/>
            <person name="Dasilva C."/>
            <person name="Salanoubat M."/>
            <person name="Levy M."/>
            <person name="Boudet N."/>
            <person name="Castellano S."/>
            <person name="Anthouard V."/>
            <person name="Jubin C."/>
            <person name="Castelli V."/>
            <person name="Katinka M."/>
            <person name="Vacherie B."/>
            <person name="Biemont C."/>
            <person name="Skalli Z."/>
            <person name="Cattolico L."/>
            <person name="Poulain J."/>
            <person name="De Berardinis V."/>
            <person name="Cruaud C."/>
            <person name="Duprat S."/>
            <person name="Brottier P."/>
            <person name="Coutanceau J.-P."/>
            <person name="Gouzy J."/>
            <person name="Parra G."/>
            <person name="Lardier G."/>
            <person name="Chapple C."/>
            <person name="McKernan K.J."/>
            <person name="McEwan P."/>
            <person name="Bosak S."/>
            <person name="Kellis M."/>
            <person name="Volff J.-N."/>
            <person name="Guigo R."/>
            <person name="Zody M.C."/>
            <person name="Mesirov J."/>
            <person name="Lindblad-Toh K."/>
            <person name="Birren B."/>
            <person name="Nusbaum C."/>
            <person name="Kahn D."/>
            <person name="Robinson-Rechavi M."/>
            <person name="Laudet V."/>
            <person name="Schachter V."/>
            <person name="Quetier F."/>
            <person name="Saurin W."/>
            <person name="Scarpelli C."/>
            <person name="Wincker P."/>
            <person name="Lander E.S."/>
            <person name="Weissenbach J."/>
            <person name="Roest Crollius H."/>
        </authorList>
    </citation>
    <scope>NUCLEOTIDE SEQUENCE [LARGE SCALE GENOMIC DNA]</scope>
</reference>
<evidence type="ECO:0000256" key="1">
    <source>
        <dbReference type="SAM" id="MobiDB-lite"/>
    </source>
</evidence>
<organism evidence="2">
    <name type="scientific">Tetraodon nigroviridis</name>
    <name type="common">Spotted green pufferfish</name>
    <name type="synonym">Chelonodon nigroviridis</name>
    <dbReference type="NCBI Taxonomy" id="99883"/>
    <lineage>
        <taxon>Eukaryota</taxon>
        <taxon>Metazoa</taxon>
        <taxon>Chordata</taxon>
        <taxon>Craniata</taxon>
        <taxon>Vertebrata</taxon>
        <taxon>Euteleostomi</taxon>
        <taxon>Actinopterygii</taxon>
        <taxon>Neopterygii</taxon>
        <taxon>Teleostei</taxon>
        <taxon>Neoteleostei</taxon>
        <taxon>Acanthomorphata</taxon>
        <taxon>Eupercaria</taxon>
        <taxon>Tetraodontiformes</taxon>
        <taxon>Tetradontoidea</taxon>
        <taxon>Tetraodontidae</taxon>
        <taxon>Tetraodon</taxon>
    </lineage>
</organism>
<accession>Q4RMU9</accession>